<dbReference type="Proteomes" id="UP000326198">
    <property type="component" value="Unassembled WGS sequence"/>
</dbReference>
<feature type="signal peptide" evidence="1">
    <location>
        <begin position="1"/>
        <end position="32"/>
    </location>
</feature>
<keyword evidence="1" id="KW-0732">Signal</keyword>
<evidence type="ECO:0000256" key="1">
    <source>
        <dbReference type="SAM" id="SignalP"/>
    </source>
</evidence>
<protein>
    <submittedName>
        <fullName evidence="2">Uncharacterized protein</fullName>
    </submittedName>
</protein>
<organism evidence="2 3">
    <name type="scientific">Aspergillus bertholletiae</name>
    <dbReference type="NCBI Taxonomy" id="1226010"/>
    <lineage>
        <taxon>Eukaryota</taxon>
        <taxon>Fungi</taxon>
        <taxon>Dikarya</taxon>
        <taxon>Ascomycota</taxon>
        <taxon>Pezizomycotina</taxon>
        <taxon>Eurotiomycetes</taxon>
        <taxon>Eurotiomycetidae</taxon>
        <taxon>Eurotiales</taxon>
        <taxon>Aspergillaceae</taxon>
        <taxon>Aspergillus</taxon>
        <taxon>Aspergillus subgen. Circumdati</taxon>
    </lineage>
</organism>
<evidence type="ECO:0000313" key="2">
    <source>
        <dbReference type="EMBL" id="KAE8374467.1"/>
    </source>
</evidence>
<accession>A0A5N7AX93</accession>
<evidence type="ECO:0000313" key="3">
    <source>
        <dbReference type="Proteomes" id="UP000326198"/>
    </source>
</evidence>
<reference evidence="2 3" key="1">
    <citation type="submission" date="2019-04" db="EMBL/GenBank/DDBJ databases">
        <title>Friends and foes A comparative genomics studyof 23 Aspergillus species from section Flavi.</title>
        <authorList>
            <consortium name="DOE Joint Genome Institute"/>
            <person name="Kjaerbolling I."/>
            <person name="Vesth T."/>
            <person name="Frisvad J.C."/>
            <person name="Nybo J.L."/>
            <person name="Theobald S."/>
            <person name="Kildgaard S."/>
            <person name="Isbrandt T."/>
            <person name="Kuo A."/>
            <person name="Sato A."/>
            <person name="Lyhne E.K."/>
            <person name="Kogle M.E."/>
            <person name="Wiebenga A."/>
            <person name="Kun R.S."/>
            <person name="Lubbers R.J."/>
            <person name="Makela M.R."/>
            <person name="Barry K."/>
            <person name="Chovatia M."/>
            <person name="Clum A."/>
            <person name="Daum C."/>
            <person name="Haridas S."/>
            <person name="He G."/>
            <person name="LaButti K."/>
            <person name="Lipzen A."/>
            <person name="Mondo S."/>
            <person name="Riley R."/>
            <person name="Salamov A."/>
            <person name="Simmons B.A."/>
            <person name="Magnuson J.K."/>
            <person name="Henrissat B."/>
            <person name="Mortensen U.H."/>
            <person name="Larsen T.O."/>
            <person name="Devries R.P."/>
            <person name="Grigoriev I.V."/>
            <person name="Machida M."/>
            <person name="Baker S.E."/>
            <person name="Andersen M.R."/>
        </authorList>
    </citation>
    <scope>NUCLEOTIDE SEQUENCE [LARGE SCALE GENOMIC DNA]</scope>
    <source>
        <strain evidence="2 3">IBT 29228</strain>
    </source>
</reference>
<feature type="chain" id="PRO_5024803875" evidence="1">
    <location>
        <begin position="33"/>
        <end position="154"/>
    </location>
</feature>
<keyword evidence="3" id="KW-1185">Reference proteome</keyword>
<sequence length="154" mass="17664">MWNSAYARACNIFLSQSAWLALILASSCVTKGNPEDATYSRIYHDPKGCLERYLQNYERHRDRRLKNDISKRLSSYRFTIWTGWDRFVYDQALQPLRLFELISDSRNDFPGVTIHPLVQWRAKAESASGANSSWALYHASFMAAAASIHALVEA</sequence>
<dbReference type="EMBL" id="ML736284">
    <property type="protein sequence ID" value="KAE8374467.1"/>
    <property type="molecule type" value="Genomic_DNA"/>
</dbReference>
<proteinExistence type="predicted"/>
<gene>
    <name evidence="2" type="ORF">BDV26DRAFT_295969</name>
</gene>
<dbReference type="AlphaFoldDB" id="A0A5N7AX93"/>
<name>A0A5N7AX93_9EURO</name>